<dbReference type="OrthoDB" id="78296at2759"/>
<evidence type="ECO:0000256" key="2">
    <source>
        <dbReference type="SAM" id="MobiDB-lite"/>
    </source>
</evidence>
<evidence type="ECO:0000313" key="4">
    <source>
        <dbReference type="EMBL" id="TBU30775.1"/>
    </source>
</evidence>
<evidence type="ECO:0000259" key="3">
    <source>
        <dbReference type="SMART" id="SM00993"/>
    </source>
</evidence>
<dbReference type="Pfam" id="PF08265">
    <property type="entry name" value="YL1_C"/>
    <property type="match status" value="1"/>
</dbReference>
<proteinExistence type="inferred from homology"/>
<dbReference type="SMART" id="SM00993">
    <property type="entry name" value="YL1_C"/>
    <property type="match status" value="1"/>
</dbReference>
<feature type="compositionally biased region" description="Pro residues" evidence="2">
    <location>
        <begin position="322"/>
        <end position="341"/>
    </location>
</feature>
<accession>A0A4Q9MT09</accession>
<dbReference type="PANTHER" id="PTHR13275:SF4">
    <property type="entry name" value="VACUOLAR PROTEIN SORTING-ASSOCIATED PROTEIN 72 HOMOLOG"/>
    <property type="match status" value="1"/>
</dbReference>
<dbReference type="GO" id="GO:0005634">
    <property type="term" value="C:nucleus"/>
    <property type="evidence" value="ECO:0007669"/>
    <property type="project" value="TreeGrafter"/>
</dbReference>
<dbReference type="InterPro" id="IPR046757">
    <property type="entry name" value="YL1_N"/>
</dbReference>
<dbReference type="AlphaFoldDB" id="A0A4Q9MT09"/>
<gene>
    <name evidence="4" type="ORF">BD311DRAFT_753767</name>
</gene>
<protein>
    <submittedName>
        <fullName evidence="4">YL1 nuclear protein-domain-containing protein</fullName>
    </submittedName>
</protein>
<sequence length="533" mass="58516">MDDSLVARRPKRSTAGNRMEAALAEFKAEDIGMDDEDADFALDKEEEDVFGSDFESTDEEEVQEDVDAAAEKLIRQEESRVRKTARTQLERITALAHARQAATFNPTSIAPTPDKFKGEKKLKRRVSLGVAVNAETGEVLEGGAETEEPDAPATPLTGGKRHSTRTHTVANTSATFSRARDELRKQASIPKRAKTKIKAPTQEELMMRALSMEAGNIEEHTNYLTLEEEKRRKARAVRASVQGPLIRWISKKEEETVLVQPPLPTPPPAIPSPYIPYRRHSTSLPALASPVTPARHSNTLALHPSQYTSMAPQPSPFQQWPPSTPGPPSQHQPVPPLPSSPAVPMSPSATGTSAPTNPTASPYTSFTNTASTYTHAPVQPLVPQQSPPQTPASAMNFARVPTAATQPSPAMPPPSQPIERKEIVGKQYVIHEITQSEKSRPSWHSTMTAMFGDHADWENCRVYTTKGRPFARPTQICPITGKVAKYLDPRTNVPYADLNAYRVISKVLRHEYVWSPSLGCYVSREGSVFSSGT</sequence>
<dbReference type="PANTHER" id="PTHR13275">
    <property type="entry name" value="YL-1 PROTEIN TRANSCRIPTION FACTOR-LIKE 1"/>
    <property type="match status" value="1"/>
</dbReference>
<feature type="compositionally biased region" description="Polar residues" evidence="2">
    <location>
        <begin position="349"/>
        <end position="368"/>
    </location>
</feature>
<evidence type="ECO:0000256" key="1">
    <source>
        <dbReference type="ARBA" id="ARBA00006832"/>
    </source>
</evidence>
<dbReference type="InterPro" id="IPR013272">
    <property type="entry name" value="Vps72/YL1_C"/>
</dbReference>
<dbReference type="Pfam" id="PF05764">
    <property type="entry name" value="YL1"/>
    <property type="match status" value="1"/>
</dbReference>
<comment type="similarity">
    <text evidence="1">Belongs to the VPS72/YL1 family.</text>
</comment>
<dbReference type="EMBL" id="ML143403">
    <property type="protein sequence ID" value="TBU30775.1"/>
    <property type="molecule type" value="Genomic_DNA"/>
</dbReference>
<reference evidence="4" key="1">
    <citation type="submission" date="2019-01" db="EMBL/GenBank/DDBJ databases">
        <title>Draft genome sequences of three monokaryotic isolates of the white-rot basidiomycete fungus Dichomitus squalens.</title>
        <authorList>
            <consortium name="DOE Joint Genome Institute"/>
            <person name="Lopez S.C."/>
            <person name="Andreopoulos B."/>
            <person name="Pangilinan J."/>
            <person name="Lipzen A."/>
            <person name="Riley R."/>
            <person name="Ahrendt S."/>
            <person name="Ng V."/>
            <person name="Barry K."/>
            <person name="Daum C."/>
            <person name="Grigoriev I.V."/>
            <person name="Hilden K.S."/>
            <person name="Makela M.R."/>
            <person name="de Vries R.P."/>
        </authorList>
    </citation>
    <scope>NUCLEOTIDE SEQUENCE [LARGE SCALE GENOMIC DNA]</scope>
    <source>
        <strain evidence="4">OM18370.1</strain>
    </source>
</reference>
<feature type="domain" description="Vps72/YL1 C-terminal" evidence="3">
    <location>
        <begin position="475"/>
        <end position="504"/>
    </location>
</feature>
<organism evidence="4">
    <name type="scientific">Dichomitus squalens</name>
    <dbReference type="NCBI Taxonomy" id="114155"/>
    <lineage>
        <taxon>Eukaryota</taxon>
        <taxon>Fungi</taxon>
        <taxon>Dikarya</taxon>
        <taxon>Basidiomycota</taxon>
        <taxon>Agaricomycotina</taxon>
        <taxon>Agaricomycetes</taxon>
        <taxon>Polyporales</taxon>
        <taxon>Polyporaceae</taxon>
        <taxon>Dichomitus</taxon>
    </lineage>
</organism>
<feature type="region of interest" description="Disordered" evidence="2">
    <location>
        <begin position="137"/>
        <end position="166"/>
    </location>
</feature>
<dbReference type="Proteomes" id="UP000292957">
    <property type="component" value="Unassembled WGS sequence"/>
</dbReference>
<name>A0A4Q9MT09_9APHY</name>
<feature type="region of interest" description="Disordered" evidence="2">
    <location>
        <begin position="306"/>
        <end position="368"/>
    </location>
</feature>